<comment type="subcellular location">
    <subcellularLocation>
        <location evidence="1">Membrane</location>
        <topology evidence="1">Multi-pass membrane protein</topology>
    </subcellularLocation>
</comment>
<dbReference type="Gene3D" id="1.25.10.10">
    <property type="entry name" value="Leucine-rich Repeat Variant"/>
    <property type="match status" value="2"/>
</dbReference>
<feature type="transmembrane region" description="Helical" evidence="5">
    <location>
        <begin position="627"/>
        <end position="646"/>
    </location>
</feature>
<gene>
    <name evidence="7" type="ORF">PHYEVI_LOCUS10705</name>
</gene>
<feature type="transmembrane region" description="Helical" evidence="5">
    <location>
        <begin position="658"/>
        <end position="675"/>
    </location>
</feature>
<dbReference type="Proteomes" id="UP001153712">
    <property type="component" value="Chromosome 8"/>
</dbReference>
<reference evidence="7" key="1">
    <citation type="submission" date="2022-01" db="EMBL/GenBank/DDBJ databases">
        <authorList>
            <person name="King R."/>
        </authorList>
    </citation>
    <scope>NUCLEOTIDE SEQUENCE</scope>
</reference>
<dbReference type="SUPFAM" id="SSF48371">
    <property type="entry name" value="ARM repeat"/>
    <property type="match status" value="1"/>
</dbReference>
<feature type="domain" description="Palmitoyltransferase DHHC" evidence="6">
    <location>
        <begin position="581"/>
        <end position="717"/>
    </location>
</feature>
<dbReference type="AlphaFoldDB" id="A0A9N9XU60"/>
<dbReference type="GO" id="GO:0016020">
    <property type="term" value="C:membrane"/>
    <property type="evidence" value="ECO:0007669"/>
    <property type="project" value="UniProtKB-SubCell"/>
</dbReference>
<dbReference type="InterPro" id="IPR001594">
    <property type="entry name" value="Palmitoyltrfase_DHHC"/>
</dbReference>
<evidence type="ECO:0000313" key="8">
    <source>
        <dbReference type="Proteomes" id="UP001153712"/>
    </source>
</evidence>
<comment type="catalytic activity">
    <reaction evidence="5">
        <text>L-cysteinyl-[protein] + hexadecanoyl-CoA = S-hexadecanoyl-L-cysteinyl-[protein] + CoA</text>
        <dbReference type="Rhea" id="RHEA:36683"/>
        <dbReference type="Rhea" id="RHEA-COMP:10131"/>
        <dbReference type="Rhea" id="RHEA-COMP:11032"/>
        <dbReference type="ChEBI" id="CHEBI:29950"/>
        <dbReference type="ChEBI" id="CHEBI:57287"/>
        <dbReference type="ChEBI" id="CHEBI:57379"/>
        <dbReference type="ChEBI" id="CHEBI:74151"/>
        <dbReference type="EC" id="2.3.1.225"/>
    </reaction>
</comment>
<sequence>MCETEEILQNLKKAAEKKEDTKIIQNLKLLPKETELDDILFLRDLLESDNFEILKVTIELVAELAKIESNRKIFTNEHLVKDIIHLLDYKDLDIVINSIRALGNICYENEEACNIIDKIGVDKLQFILKDDASRKDSELTSKTAGLFLNLLNMSSNLGKVCLKNGLFPIIEDLLAKYSKNCNQNETLLVFLISIINSLEYLFDEQDVPFTKELCKLLIDIFKQSVTPEISIPCLEIFHSQCGRVCASEDIKTLIAKEGVCELLFEHIEKYRHLVEDDESRSILKMACDFIVIVLTGDDCMNLLYQNGEGIVYQNIISWLDSEDPDLLTTSVLAIGNFARKDIHCIHMMKTGISKKLLKILKKYNTSTDIKDVKIQHALLSTLKNLVIPKENKENIIKEGLIDTIYPMINSKYDLVIFKLLGTFRIVIEDQETTALHLATQKELISKLVQWSDTSEHLGVRGEVPRLLAWLIKYSRSTKPIKLLLDTPGAVKCLVDMISSNHALMHNEALTALYLVYVGCPQVSPEDGKVLPRYHQVGSSTYYFHLITGTVILFNVCANLVAIMMCETSIKGLVLPTEMKPDWRFCSVCETITPPRSWHCSVCNICILKRDHHCMFTGCCIGLENHRYFIVFLLYTLAATIYSSYYNLTFVAEYISFDWSWMTVLKLLFPLFTFVIEWTENQFFIFVIIIVLLGAFFTGALLVFHVDLMLKSVVTHEKRVTKYDRGKLENIKLTLGERWYLVWLSPWIESKLPCDGINWDKITSDKEK</sequence>
<keyword evidence="4 5" id="KW-0472">Membrane</keyword>
<dbReference type="PROSITE" id="PS50216">
    <property type="entry name" value="DHHC"/>
    <property type="match status" value="1"/>
</dbReference>
<comment type="similarity">
    <text evidence="5">Belongs to the DHHC palmitoyltransferase family.</text>
</comment>
<evidence type="ECO:0000256" key="5">
    <source>
        <dbReference type="RuleBase" id="RU079119"/>
    </source>
</evidence>
<dbReference type="Pfam" id="PF01529">
    <property type="entry name" value="DHHC"/>
    <property type="match status" value="1"/>
</dbReference>
<feature type="transmembrane region" description="Helical" evidence="5">
    <location>
        <begin position="541"/>
        <end position="562"/>
    </location>
</feature>
<accession>A0A9N9XU60</accession>
<dbReference type="InterPro" id="IPR011989">
    <property type="entry name" value="ARM-like"/>
</dbReference>
<keyword evidence="3 5" id="KW-1133">Transmembrane helix</keyword>
<evidence type="ECO:0000259" key="6">
    <source>
        <dbReference type="Pfam" id="PF01529"/>
    </source>
</evidence>
<name>A0A9N9XU60_PHYSR</name>
<dbReference type="InterPro" id="IPR016024">
    <property type="entry name" value="ARM-type_fold"/>
</dbReference>
<proteinExistence type="inferred from homology"/>
<dbReference type="OrthoDB" id="26149at2759"/>
<evidence type="ECO:0000256" key="1">
    <source>
        <dbReference type="ARBA" id="ARBA00004141"/>
    </source>
</evidence>
<evidence type="ECO:0000256" key="4">
    <source>
        <dbReference type="ARBA" id="ARBA00023136"/>
    </source>
</evidence>
<dbReference type="GO" id="GO:0019706">
    <property type="term" value="F:protein-cysteine S-palmitoyltransferase activity"/>
    <property type="evidence" value="ECO:0007669"/>
    <property type="project" value="UniProtKB-EC"/>
</dbReference>
<keyword evidence="2 5" id="KW-0812">Transmembrane</keyword>
<evidence type="ECO:0000256" key="2">
    <source>
        <dbReference type="ARBA" id="ARBA00022692"/>
    </source>
</evidence>
<evidence type="ECO:0000256" key="3">
    <source>
        <dbReference type="ARBA" id="ARBA00022989"/>
    </source>
</evidence>
<protein>
    <recommendedName>
        <fullName evidence="5">Palmitoyltransferase</fullName>
        <ecNumber evidence="5">2.3.1.225</ecNumber>
    </recommendedName>
</protein>
<keyword evidence="5" id="KW-0808">Transferase</keyword>
<dbReference type="PANTHER" id="PTHR10957">
    <property type="entry name" value="RAP1 GTPASE-GDP DISSOCIATION STIMULATOR 1"/>
    <property type="match status" value="1"/>
</dbReference>
<keyword evidence="5" id="KW-0012">Acyltransferase</keyword>
<comment type="domain">
    <text evidence="5">The DHHC domain is required for palmitoyltransferase activity.</text>
</comment>
<keyword evidence="8" id="KW-1185">Reference proteome</keyword>
<dbReference type="FunFam" id="1.25.10.10:FF:000369">
    <property type="entry name" value="Vimar"/>
    <property type="match status" value="1"/>
</dbReference>
<organism evidence="7 8">
    <name type="scientific">Phyllotreta striolata</name>
    <name type="common">Striped flea beetle</name>
    <name type="synonym">Crioceris striolata</name>
    <dbReference type="NCBI Taxonomy" id="444603"/>
    <lineage>
        <taxon>Eukaryota</taxon>
        <taxon>Metazoa</taxon>
        <taxon>Ecdysozoa</taxon>
        <taxon>Arthropoda</taxon>
        <taxon>Hexapoda</taxon>
        <taxon>Insecta</taxon>
        <taxon>Pterygota</taxon>
        <taxon>Neoptera</taxon>
        <taxon>Endopterygota</taxon>
        <taxon>Coleoptera</taxon>
        <taxon>Polyphaga</taxon>
        <taxon>Cucujiformia</taxon>
        <taxon>Chrysomeloidea</taxon>
        <taxon>Chrysomelidae</taxon>
        <taxon>Galerucinae</taxon>
        <taxon>Alticini</taxon>
        <taxon>Phyllotreta</taxon>
    </lineage>
</organism>
<dbReference type="GO" id="GO:0005085">
    <property type="term" value="F:guanyl-nucleotide exchange factor activity"/>
    <property type="evidence" value="ECO:0007669"/>
    <property type="project" value="InterPro"/>
</dbReference>
<evidence type="ECO:0000313" key="7">
    <source>
        <dbReference type="EMBL" id="CAG9864450.1"/>
    </source>
</evidence>
<dbReference type="InterPro" id="IPR040144">
    <property type="entry name" value="RAP1GDS1"/>
</dbReference>
<dbReference type="EMBL" id="OU900101">
    <property type="protein sequence ID" value="CAG9864450.1"/>
    <property type="molecule type" value="Genomic_DNA"/>
</dbReference>
<feature type="transmembrane region" description="Helical" evidence="5">
    <location>
        <begin position="682"/>
        <end position="703"/>
    </location>
</feature>
<dbReference type="EC" id="2.3.1.225" evidence="5"/>